<dbReference type="GO" id="GO:0046872">
    <property type="term" value="F:metal ion binding"/>
    <property type="evidence" value="ECO:0007669"/>
    <property type="project" value="UniProtKB-KW"/>
</dbReference>
<feature type="transmembrane region" description="Helical" evidence="19">
    <location>
        <begin position="170"/>
        <end position="194"/>
    </location>
</feature>
<comment type="function">
    <text evidence="17">UDP-N-acetylglucosamine--dolichyl-phosphate N-acetylglucosaminephosphotransferase that operates in the biosynthetic pathway of dolichol-linked oligosaccharides, the glycan precursors employed in protein asparagine (N)-glycosylation. The assembly of dolichol-linked oligosaccharides begins on the cytosolic side of the endoplasmic reticulum membrane and finishes in its lumen. The sequential addition of sugars to dolichol pyrophosphate produces dolichol-linked oligosaccharides containing fourteen sugars, including two GlcNAcs, nine mannoses and three glucoses. Once assembled, the oligosaccharide is transferred from the lipid to nascent proteins by oligosaccharyltransferases. Catalyzes the initial step of dolichol-linked oligosaccharide biosynthesis, transfering GlcNAc-1-P from cytosolic UDP-GlcNAc onto the carrier lipid dolichyl phosphate (P-dolichol), yielding GlcNAc-P-P-dolichol embedded in the cytoplasmic leaflet of the endoplasmic reticulum membrane.</text>
</comment>
<feature type="transmembrane region" description="Helical" evidence="19">
    <location>
        <begin position="271"/>
        <end position="290"/>
    </location>
</feature>
<evidence type="ECO:0000256" key="5">
    <source>
        <dbReference type="ARBA" id="ARBA00013225"/>
    </source>
</evidence>
<accession>A0A9W9CV73</accession>
<evidence type="ECO:0000256" key="13">
    <source>
        <dbReference type="ARBA" id="ARBA00022989"/>
    </source>
</evidence>
<dbReference type="AlphaFoldDB" id="A0A9W9CV73"/>
<evidence type="ECO:0000256" key="8">
    <source>
        <dbReference type="ARBA" id="ARBA00022679"/>
    </source>
</evidence>
<dbReference type="OrthoDB" id="10262326at2759"/>
<feature type="transmembrane region" description="Helical" evidence="19">
    <location>
        <begin position="437"/>
        <end position="458"/>
    </location>
</feature>
<feature type="transmembrane region" description="Helical" evidence="19">
    <location>
        <begin position="302"/>
        <end position="320"/>
    </location>
</feature>
<keyword evidence="21" id="KW-1185">Reference proteome</keyword>
<comment type="caution">
    <text evidence="20">The sequence shown here is derived from an EMBL/GenBank/DDBJ whole genome shotgun (WGS) entry which is preliminary data.</text>
</comment>
<evidence type="ECO:0000256" key="15">
    <source>
        <dbReference type="ARBA" id="ARBA00029567"/>
    </source>
</evidence>
<feature type="transmembrane region" description="Helical" evidence="19">
    <location>
        <begin position="240"/>
        <end position="259"/>
    </location>
</feature>
<reference evidence="20" key="1">
    <citation type="submission" date="2022-10" db="EMBL/GenBank/DDBJ databases">
        <title>Tapping the CABI collections for fungal endophytes: first genome assemblies for Collariella, Neodidymelliopsis, Ascochyta clinopodiicola, Didymella pomorum, Didymosphaeria variabile, Neocosmospora piperis and Neocucurbitaria cava.</title>
        <authorList>
            <person name="Hill R."/>
        </authorList>
    </citation>
    <scope>NUCLEOTIDE SEQUENCE</scope>
    <source>
        <strain evidence="20">IMI 355082</strain>
    </source>
</reference>
<dbReference type="PANTHER" id="PTHR10571:SF0">
    <property type="entry name" value="UDP-N-ACETYLGLUCOSAMINE--DOLICHYL-PHOSPHATE N-ACETYLGLUCOSAMINEPHOSPHOTRANSFERASE"/>
    <property type="match status" value="1"/>
</dbReference>
<feature type="transmembrane region" description="Helical" evidence="19">
    <location>
        <begin position="36"/>
        <end position="55"/>
    </location>
</feature>
<dbReference type="EMBL" id="JAPEVB010000004">
    <property type="protein sequence ID" value="KAJ4389763.1"/>
    <property type="molecule type" value="Genomic_DNA"/>
</dbReference>
<sequence length="470" mass="52166">MATGRLSRTESGSLAFLSALSVGLLARAFNNGGEPIVASLALTGFAFAATYSLIVQSGPNLQKIFKGVDLSKRVRREIPECAGLICAVVYILTVIIFIPFAFYKDIVAATSGGGNRDVVYQVEHVNHGRFLHKFPHSKLASFLSAIISLMGMALLGIFDDLFDLRWRHKFFMPAIAAIPLLAVYFVDFGVTSVVVPTFLQRLLGTELVHLGGLYYVYMAALAIFCPNSINILAGINGIEVMQSIVITLLLIANDSLYFVTAYPHPAIDSHLFSLFFLLPLLGVSLALFAHNKYPANVFVGDTYCYFAGMVFVVVSIQGHFSKTLVLLLLPQIFNFIYSAPQLFHIIPCPRHRLPRYNALKDVLEPSMVLWTRERQPRSFVAPVMRLLGKLGLLKIVYGKDETGKELFVESSNMTIINLWLVFRGPLHERRLAWELSAMQLVVGVMGLILRHTVALFLFKEDNWGLGSAMV</sequence>
<keyword evidence="9 19" id="KW-0812">Transmembrane</keyword>
<feature type="transmembrane region" description="Helical" evidence="19">
    <location>
        <begin position="139"/>
        <end position="158"/>
    </location>
</feature>
<dbReference type="InterPro" id="IPR000715">
    <property type="entry name" value="Glycosyl_transferase_4"/>
</dbReference>
<dbReference type="GO" id="GO:0005789">
    <property type="term" value="C:endoplasmic reticulum membrane"/>
    <property type="evidence" value="ECO:0007669"/>
    <property type="project" value="UniProtKB-SubCell"/>
</dbReference>
<evidence type="ECO:0000256" key="16">
    <source>
        <dbReference type="ARBA" id="ARBA00033238"/>
    </source>
</evidence>
<comment type="cofactor">
    <cofactor evidence="1">
        <name>Mg(2+)</name>
        <dbReference type="ChEBI" id="CHEBI:18420"/>
    </cofactor>
</comment>
<feature type="transmembrane region" description="Helical" evidence="19">
    <location>
        <begin position="326"/>
        <end position="346"/>
    </location>
</feature>
<evidence type="ECO:0000256" key="11">
    <source>
        <dbReference type="ARBA" id="ARBA00022824"/>
    </source>
</evidence>
<keyword evidence="11" id="KW-0256">Endoplasmic reticulum</keyword>
<evidence type="ECO:0000256" key="3">
    <source>
        <dbReference type="ARBA" id="ARBA00004922"/>
    </source>
</evidence>
<organism evidence="20 21">
    <name type="scientific">Gnomoniopsis smithogilvyi</name>
    <dbReference type="NCBI Taxonomy" id="1191159"/>
    <lineage>
        <taxon>Eukaryota</taxon>
        <taxon>Fungi</taxon>
        <taxon>Dikarya</taxon>
        <taxon>Ascomycota</taxon>
        <taxon>Pezizomycotina</taxon>
        <taxon>Sordariomycetes</taxon>
        <taxon>Sordariomycetidae</taxon>
        <taxon>Diaporthales</taxon>
        <taxon>Gnomoniaceae</taxon>
        <taxon>Gnomoniopsis</taxon>
    </lineage>
</organism>
<protein>
    <recommendedName>
        <fullName evidence="6">UDP-N-acetylglucosamine--dolichyl-phosphate N-acetylglucosaminephosphotransferase</fullName>
        <ecNumber evidence="5">2.7.8.15</ecNumber>
    </recommendedName>
    <alternativeName>
        <fullName evidence="15">GlcNAc-1-P transferase</fullName>
    </alternativeName>
    <alternativeName>
        <fullName evidence="16">N-acetylglucosamine-1-phosphate transferase</fullName>
    </alternativeName>
</protein>
<comment type="subcellular location">
    <subcellularLocation>
        <location evidence="2">Endoplasmic reticulum membrane</location>
        <topology evidence="2">Multi-pass membrane protein</topology>
    </subcellularLocation>
</comment>
<dbReference type="GO" id="GO:0016757">
    <property type="term" value="F:glycosyltransferase activity"/>
    <property type="evidence" value="ECO:0007669"/>
    <property type="project" value="UniProtKB-KW"/>
</dbReference>
<comment type="catalytic activity">
    <reaction evidence="18">
        <text>a di-trans,poly-cis-dolichyl phosphate + UDP-N-acetyl-alpha-D-glucosamine = an N-acetyl-alpha-D-glucosaminyl-diphospho-di-trans,poly-cis-dolichol + UMP</text>
        <dbReference type="Rhea" id="RHEA:13289"/>
        <dbReference type="Rhea" id="RHEA-COMP:19498"/>
        <dbReference type="Rhea" id="RHEA-COMP:19507"/>
        <dbReference type="ChEBI" id="CHEBI:57683"/>
        <dbReference type="ChEBI" id="CHEBI:57705"/>
        <dbReference type="ChEBI" id="CHEBI:57865"/>
        <dbReference type="ChEBI" id="CHEBI:58427"/>
        <dbReference type="EC" id="2.7.8.15"/>
    </reaction>
    <physiologicalReaction direction="left-to-right" evidence="18">
        <dbReference type="Rhea" id="RHEA:13290"/>
    </physiologicalReaction>
</comment>
<evidence type="ECO:0000313" key="20">
    <source>
        <dbReference type="EMBL" id="KAJ4389763.1"/>
    </source>
</evidence>
<evidence type="ECO:0000256" key="4">
    <source>
        <dbReference type="ARBA" id="ARBA00009317"/>
    </source>
</evidence>
<dbReference type="InterPro" id="IPR033895">
    <property type="entry name" value="GPT"/>
</dbReference>
<dbReference type="Proteomes" id="UP001140453">
    <property type="component" value="Unassembled WGS sequence"/>
</dbReference>
<comment type="pathway">
    <text evidence="3">Protein modification; protein glycosylation.</text>
</comment>
<dbReference type="Pfam" id="PF00953">
    <property type="entry name" value="Glycos_transf_4"/>
    <property type="match status" value="1"/>
</dbReference>
<feature type="transmembrane region" description="Helical" evidence="19">
    <location>
        <begin position="12"/>
        <end position="30"/>
    </location>
</feature>
<dbReference type="GO" id="GO:0006488">
    <property type="term" value="P:dolichol-linked oligosaccharide biosynthetic process"/>
    <property type="evidence" value="ECO:0007669"/>
    <property type="project" value="InterPro"/>
</dbReference>
<keyword evidence="14 19" id="KW-0472">Membrane</keyword>
<feature type="transmembrane region" description="Helical" evidence="19">
    <location>
        <begin position="81"/>
        <end position="103"/>
    </location>
</feature>
<evidence type="ECO:0000313" key="21">
    <source>
        <dbReference type="Proteomes" id="UP001140453"/>
    </source>
</evidence>
<keyword evidence="8 20" id="KW-0808">Transferase</keyword>
<evidence type="ECO:0000256" key="2">
    <source>
        <dbReference type="ARBA" id="ARBA00004477"/>
    </source>
</evidence>
<dbReference type="EC" id="2.7.8.15" evidence="5"/>
<keyword evidence="10" id="KW-0479">Metal-binding</keyword>
<evidence type="ECO:0000256" key="19">
    <source>
        <dbReference type="SAM" id="Phobius"/>
    </source>
</evidence>
<evidence type="ECO:0000256" key="14">
    <source>
        <dbReference type="ARBA" id="ARBA00023136"/>
    </source>
</evidence>
<evidence type="ECO:0000256" key="9">
    <source>
        <dbReference type="ARBA" id="ARBA00022692"/>
    </source>
</evidence>
<evidence type="ECO:0000256" key="10">
    <source>
        <dbReference type="ARBA" id="ARBA00022723"/>
    </source>
</evidence>
<comment type="similarity">
    <text evidence="4">Belongs to the glycosyltransferase 4 family.</text>
</comment>
<evidence type="ECO:0000256" key="12">
    <source>
        <dbReference type="ARBA" id="ARBA00022842"/>
    </source>
</evidence>
<evidence type="ECO:0000256" key="18">
    <source>
        <dbReference type="ARBA" id="ARBA00045078"/>
    </source>
</evidence>
<dbReference type="GO" id="GO:0003975">
    <property type="term" value="F:UDP-N-acetylglucosamine-dolichyl-phosphate N-acetylglucosaminephosphotransferase activity"/>
    <property type="evidence" value="ECO:0007669"/>
    <property type="project" value="UniProtKB-EC"/>
</dbReference>
<evidence type="ECO:0000256" key="17">
    <source>
        <dbReference type="ARBA" id="ARBA00044717"/>
    </source>
</evidence>
<gene>
    <name evidence="20" type="primary">ALG7</name>
    <name evidence="20" type="ORF">N0V93_007235</name>
</gene>
<name>A0A9W9CV73_9PEZI</name>
<keyword evidence="12" id="KW-0460">Magnesium</keyword>
<dbReference type="CDD" id="cd06855">
    <property type="entry name" value="GT_GPT_euk"/>
    <property type="match status" value="1"/>
</dbReference>
<keyword evidence="7" id="KW-0328">Glycosyltransferase</keyword>
<evidence type="ECO:0000256" key="6">
    <source>
        <dbReference type="ARBA" id="ARBA00017659"/>
    </source>
</evidence>
<keyword evidence="13 19" id="KW-1133">Transmembrane helix</keyword>
<proteinExistence type="inferred from homology"/>
<evidence type="ECO:0000256" key="1">
    <source>
        <dbReference type="ARBA" id="ARBA00001946"/>
    </source>
</evidence>
<dbReference type="PANTHER" id="PTHR10571">
    <property type="entry name" value="UDP-N-ACETYLGLUCOSAMINE--DOLICHYL-PHOSPHATE N-ACETYLGLUCOSAMINEPHOSPHOTRANSFERASE"/>
    <property type="match status" value="1"/>
</dbReference>
<evidence type="ECO:0000256" key="7">
    <source>
        <dbReference type="ARBA" id="ARBA00022676"/>
    </source>
</evidence>